<dbReference type="Pfam" id="PF15578">
    <property type="entry name" value="DUF4662"/>
    <property type="match status" value="1"/>
</dbReference>
<feature type="compositionally biased region" description="Polar residues" evidence="1">
    <location>
        <begin position="87"/>
        <end position="104"/>
    </location>
</feature>
<dbReference type="PANTHER" id="PTHR15578:SF0">
    <property type="entry name" value="CHROMOSOME 22 OPEN READING FRAME 31"/>
    <property type="match status" value="1"/>
</dbReference>
<protein>
    <submittedName>
        <fullName evidence="2">Uncharacterized protein</fullName>
    </submittedName>
</protein>
<gene>
    <name evidence="2" type="ORF">EOD39_5125</name>
</gene>
<dbReference type="InterPro" id="IPR028970">
    <property type="entry name" value="DUF4662"/>
</dbReference>
<feature type="region of interest" description="Disordered" evidence="1">
    <location>
        <begin position="85"/>
        <end position="104"/>
    </location>
</feature>
<dbReference type="EMBL" id="SCEB01214674">
    <property type="protein sequence ID" value="RXM33898.1"/>
    <property type="molecule type" value="Genomic_DNA"/>
</dbReference>
<evidence type="ECO:0000313" key="2">
    <source>
        <dbReference type="EMBL" id="RXM33898.1"/>
    </source>
</evidence>
<dbReference type="PANTHER" id="PTHR15578">
    <property type="entry name" value="CHROMOSOME 8 C22ORF31 HOMOLOG"/>
    <property type="match status" value="1"/>
</dbReference>
<name>A0A444UFN2_ACIRT</name>
<keyword evidence="3" id="KW-1185">Reference proteome</keyword>
<organism evidence="2 3">
    <name type="scientific">Acipenser ruthenus</name>
    <name type="common">Sterlet sturgeon</name>
    <dbReference type="NCBI Taxonomy" id="7906"/>
    <lineage>
        <taxon>Eukaryota</taxon>
        <taxon>Metazoa</taxon>
        <taxon>Chordata</taxon>
        <taxon>Craniata</taxon>
        <taxon>Vertebrata</taxon>
        <taxon>Euteleostomi</taxon>
        <taxon>Actinopterygii</taxon>
        <taxon>Chondrostei</taxon>
        <taxon>Acipenseriformes</taxon>
        <taxon>Acipenseridae</taxon>
        <taxon>Acipenser</taxon>
    </lineage>
</organism>
<proteinExistence type="predicted"/>
<sequence length="104" mass="11657">MPPSLQISDPERRESSANPQRLEMKALQIHGHSLEEYRKVYSTVVKHMLKNSSGNPKGYSLELGPQIKQRLWEVLSCPLLVRKRSAPPSTSCCSNQTAANIAKQ</sequence>
<accession>A0A444UFN2</accession>
<comment type="caution">
    <text evidence="2">The sequence shown here is derived from an EMBL/GenBank/DDBJ whole genome shotgun (WGS) entry which is preliminary data.</text>
</comment>
<reference evidence="2 3" key="1">
    <citation type="submission" date="2019-01" db="EMBL/GenBank/DDBJ databases">
        <title>Draft Genome and Complete Hox-Cluster Characterization of the Sterlet Sturgeon (Acipenser ruthenus).</title>
        <authorList>
            <person name="Wei Q."/>
        </authorList>
    </citation>
    <scope>NUCLEOTIDE SEQUENCE [LARGE SCALE GENOMIC DNA]</scope>
    <source>
        <strain evidence="2">WHYD16114868_AA</strain>
        <tissue evidence="2">Blood</tissue>
    </source>
</reference>
<evidence type="ECO:0000256" key="1">
    <source>
        <dbReference type="SAM" id="MobiDB-lite"/>
    </source>
</evidence>
<dbReference type="Proteomes" id="UP000289886">
    <property type="component" value="Unassembled WGS sequence"/>
</dbReference>
<dbReference type="AlphaFoldDB" id="A0A444UFN2"/>
<feature type="region of interest" description="Disordered" evidence="1">
    <location>
        <begin position="1"/>
        <end position="20"/>
    </location>
</feature>
<evidence type="ECO:0000313" key="3">
    <source>
        <dbReference type="Proteomes" id="UP000289886"/>
    </source>
</evidence>